<dbReference type="InterPro" id="IPR010982">
    <property type="entry name" value="Lambda_DNA-bd_dom_sf"/>
</dbReference>
<feature type="region of interest" description="Disordered" evidence="4">
    <location>
        <begin position="1"/>
        <end position="33"/>
    </location>
</feature>
<evidence type="ECO:0000256" key="3">
    <source>
        <dbReference type="ARBA" id="ARBA00023163"/>
    </source>
</evidence>
<keyword evidence="3" id="KW-0804">Transcription</keyword>
<protein>
    <recommendedName>
        <fullName evidence="5">HTH cro/C1-type domain-containing protein</fullName>
    </recommendedName>
</protein>
<evidence type="ECO:0000256" key="2">
    <source>
        <dbReference type="ARBA" id="ARBA00023125"/>
    </source>
</evidence>
<evidence type="ECO:0000256" key="4">
    <source>
        <dbReference type="SAM" id="MobiDB-lite"/>
    </source>
</evidence>
<dbReference type="Proteomes" id="UP001162131">
    <property type="component" value="Unassembled WGS sequence"/>
</dbReference>
<dbReference type="PANTHER" id="PTHR10245">
    <property type="entry name" value="ENDOTHELIAL DIFFERENTIATION-RELATED FACTOR 1 MULTIPROTEIN BRIDGING FACTOR 1"/>
    <property type="match status" value="1"/>
</dbReference>
<dbReference type="InterPro" id="IPR001387">
    <property type="entry name" value="Cro/C1-type_HTH"/>
</dbReference>
<name>A0AAU9JHN6_9CILI</name>
<evidence type="ECO:0000313" key="6">
    <source>
        <dbReference type="EMBL" id="CAG9325198.1"/>
    </source>
</evidence>
<dbReference type="Gene3D" id="1.10.260.40">
    <property type="entry name" value="lambda repressor-like DNA-binding domains"/>
    <property type="match status" value="1"/>
</dbReference>
<feature type="domain" description="HTH cro/C1-type" evidence="5">
    <location>
        <begin position="78"/>
        <end position="136"/>
    </location>
</feature>
<dbReference type="GO" id="GO:0003677">
    <property type="term" value="F:DNA binding"/>
    <property type="evidence" value="ECO:0007669"/>
    <property type="project" value="UniProtKB-KW"/>
</dbReference>
<dbReference type="SUPFAM" id="SSF47413">
    <property type="entry name" value="lambda repressor-like DNA-binding domains"/>
    <property type="match status" value="1"/>
</dbReference>
<organism evidence="6 7">
    <name type="scientific">Blepharisma stoltei</name>
    <dbReference type="NCBI Taxonomy" id="1481888"/>
    <lineage>
        <taxon>Eukaryota</taxon>
        <taxon>Sar</taxon>
        <taxon>Alveolata</taxon>
        <taxon>Ciliophora</taxon>
        <taxon>Postciliodesmatophora</taxon>
        <taxon>Heterotrichea</taxon>
        <taxon>Heterotrichida</taxon>
        <taxon>Blepharismidae</taxon>
        <taxon>Blepharisma</taxon>
    </lineage>
</organism>
<reference evidence="6" key="1">
    <citation type="submission" date="2021-09" db="EMBL/GenBank/DDBJ databases">
        <authorList>
            <consortium name="AG Swart"/>
            <person name="Singh M."/>
            <person name="Singh A."/>
            <person name="Seah K."/>
            <person name="Emmerich C."/>
        </authorList>
    </citation>
    <scope>NUCLEOTIDE SEQUENCE</scope>
    <source>
        <strain evidence="6">ATCC30299</strain>
    </source>
</reference>
<evidence type="ECO:0000259" key="5">
    <source>
        <dbReference type="PROSITE" id="PS50943"/>
    </source>
</evidence>
<comment type="caution">
    <text evidence="6">The sequence shown here is derived from an EMBL/GenBank/DDBJ whole genome shotgun (WGS) entry which is preliminary data.</text>
</comment>
<dbReference type="AlphaFoldDB" id="A0AAU9JHN6"/>
<sequence>MNPHQDWNRVVFTGPVGKAKKGEQAVQDAQRRGANIETVRKAQGGHNTHGPQVNIRKLAEETDVVEVPQLSHEFRIEMQKARSAAGLSQADLAKRINEKQSVVNEYESGRAVPDNQVIVKIERALNCRLPRPPKPQKRKASEEEKF</sequence>
<evidence type="ECO:0000256" key="1">
    <source>
        <dbReference type="ARBA" id="ARBA00023015"/>
    </source>
</evidence>
<dbReference type="PANTHER" id="PTHR10245:SF15">
    <property type="entry name" value="ENDOTHELIAL DIFFERENTIATION-RELATED FACTOR 1"/>
    <property type="match status" value="1"/>
</dbReference>
<accession>A0AAU9JHN6</accession>
<dbReference type="PROSITE" id="PS50943">
    <property type="entry name" value="HTH_CROC1"/>
    <property type="match status" value="1"/>
</dbReference>
<keyword evidence="1" id="KW-0805">Transcription regulation</keyword>
<evidence type="ECO:0000313" key="7">
    <source>
        <dbReference type="Proteomes" id="UP001162131"/>
    </source>
</evidence>
<keyword evidence="7" id="KW-1185">Reference proteome</keyword>
<proteinExistence type="predicted"/>
<keyword evidence="2" id="KW-0238">DNA-binding</keyword>
<dbReference type="GO" id="GO:0005634">
    <property type="term" value="C:nucleus"/>
    <property type="evidence" value="ECO:0007669"/>
    <property type="project" value="TreeGrafter"/>
</dbReference>
<gene>
    <name evidence="6" type="ORF">BSTOLATCC_MIC37944</name>
</gene>
<dbReference type="Pfam" id="PF01381">
    <property type="entry name" value="HTH_3"/>
    <property type="match status" value="1"/>
</dbReference>
<dbReference type="InterPro" id="IPR013729">
    <property type="entry name" value="MBF1_N"/>
</dbReference>
<dbReference type="CDD" id="cd00093">
    <property type="entry name" value="HTH_XRE"/>
    <property type="match status" value="1"/>
</dbReference>
<dbReference type="SMART" id="SM00530">
    <property type="entry name" value="HTH_XRE"/>
    <property type="match status" value="1"/>
</dbReference>
<dbReference type="EMBL" id="CAJZBQ010000037">
    <property type="protein sequence ID" value="CAG9325198.1"/>
    <property type="molecule type" value="Genomic_DNA"/>
</dbReference>
<dbReference type="Pfam" id="PF08523">
    <property type="entry name" value="MBF1"/>
    <property type="match status" value="1"/>
</dbReference>